<name>A0A4Y4CN64_ZOORA</name>
<keyword evidence="4" id="KW-1185">Reference proteome</keyword>
<keyword evidence="1" id="KW-0460">Magnesium</keyword>
<organism evidence="3 4">
    <name type="scientific">Zoogloea ramigera</name>
    <dbReference type="NCBI Taxonomy" id="350"/>
    <lineage>
        <taxon>Bacteria</taxon>
        <taxon>Pseudomonadati</taxon>
        <taxon>Pseudomonadota</taxon>
        <taxon>Betaproteobacteria</taxon>
        <taxon>Rhodocyclales</taxon>
        <taxon>Zoogloeaceae</taxon>
        <taxon>Zoogloea</taxon>
    </lineage>
</organism>
<reference evidence="3 4" key="1">
    <citation type="submission" date="2019-06" db="EMBL/GenBank/DDBJ databases">
        <title>Whole genome shotgun sequence of Zoogloea ramigera NBRC 15342.</title>
        <authorList>
            <person name="Hosoyama A."/>
            <person name="Uohara A."/>
            <person name="Ohji S."/>
            <person name="Ichikawa N."/>
        </authorList>
    </citation>
    <scope>NUCLEOTIDE SEQUENCE [LARGE SCALE GENOMIC DNA]</scope>
    <source>
        <strain evidence="3 4">NBRC 15342</strain>
    </source>
</reference>
<sequence>MARIVGLLLAAGQGRRFGADKLMQALANGTPVAVAAARALKAACADSIAVLRPEQDALAVLLEAEGLTVVRCAVAHSGMGHSLAAGVAAGGDTDGWVVALADMPCIGVPTLRRVAEAIAGGAALAAPVHAGRRGHPVGFAARWKDALLALEGDEGARAILRQHAALLQTLQTDDPGVLQDVDTPADLAALRLRSSSVGAA</sequence>
<dbReference type="SUPFAM" id="SSF53448">
    <property type="entry name" value="Nucleotide-diphospho-sugar transferases"/>
    <property type="match status" value="1"/>
</dbReference>
<comment type="caution">
    <text evidence="3">The sequence shown here is derived from an EMBL/GenBank/DDBJ whole genome shotgun (WGS) entry which is preliminary data.</text>
</comment>
<dbReference type="EMBL" id="BJNV01000005">
    <property type="protein sequence ID" value="GEC94298.1"/>
    <property type="molecule type" value="Genomic_DNA"/>
</dbReference>
<dbReference type="InterPro" id="IPR029044">
    <property type="entry name" value="Nucleotide-diphossugar_trans"/>
</dbReference>
<dbReference type="Gene3D" id="3.90.550.10">
    <property type="entry name" value="Spore Coat Polysaccharide Biosynthesis Protein SpsA, Chain A"/>
    <property type="match status" value="1"/>
</dbReference>
<evidence type="ECO:0000259" key="2">
    <source>
        <dbReference type="Pfam" id="PF12804"/>
    </source>
</evidence>
<dbReference type="GO" id="GO:0016779">
    <property type="term" value="F:nucleotidyltransferase activity"/>
    <property type="evidence" value="ECO:0007669"/>
    <property type="project" value="UniProtKB-ARBA"/>
</dbReference>
<dbReference type="RefSeq" id="WP_141349057.1">
    <property type="nucleotide sequence ID" value="NZ_BJNV01000005.1"/>
</dbReference>
<gene>
    <name evidence="3" type="ORF">ZRA01_03710</name>
</gene>
<dbReference type="AlphaFoldDB" id="A0A4Y4CN64"/>
<feature type="domain" description="MobA-like NTP transferase" evidence="2">
    <location>
        <begin position="6"/>
        <end position="164"/>
    </location>
</feature>
<proteinExistence type="predicted"/>
<dbReference type="InterPro" id="IPR025877">
    <property type="entry name" value="MobA-like_NTP_Trfase"/>
</dbReference>
<evidence type="ECO:0000313" key="3">
    <source>
        <dbReference type="EMBL" id="GEC94298.1"/>
    </source>
</evidence>
<dbReference type="Pfam" id="PF12804">
    <property type="entry name" value="NTP_transf_3"/>
    <property type="match status" value="1"/>
</dbReference>
<dbReference type="Proteomes" id="UP000318422">
    <property type="component" value="Unassembled WGS sequence"/>
</dbReference>
<dbReference type="CDD" id="cd04182">
    <property type="entry name" value="GT_2_like_f"/>
    <property type="match status" value="1"/>
</dbReference>
<evidence type="ECO:0000256" key="1">
    <source>
        <dbReference type="ARBA" id="ARBA00022842"/>
    </source>
</evidence>
<accession>A0A4Y4CN64</accession>
<protein>
    <recommendedName>
        <fullName evidence="2">MobA-like NTP transferase domain-containing protein</fullName>
    </recommendedName>
</protein>
<evidence type="ECO:0000313" key="4">
    <source>
        <dbReference type="Proteomes" id="UP000318422"/>
    </source>
</evidence>
<dbReference type="PANTHER" id="PTHR43777">
    <property type="entry name" value="MOLYBDENUM COFACTOR CYTIDYLYLTRANSFERASE"/>
    <property type="match status" value="1"/>
</dbReference>
<dbReference type="PANTHER" id="PTHR43777:SF1">
    <property type="entry name" value="MOLYBDENUM COFACTOR CYTIDYLYLTRANSFERASE"/>
    <property type="match status" value="1"/>
</dbReference>
<dbReference type="OrthoDB" id="5298793at2"/>